<comment type="similarity">
    <text evidence="1">Belongs to the FGGY kinase family.</text>
</comment>
<dbReference type="EMBL" id="MWIH01000009">
    <property type="protein sequence ID" value="OQO89579.1"/>
    <property type="molecule type" value="Genomic_DNA"/>
</dbReference>
<dbReference type="PANTHER" id="PTHR43095:SF3">
    <property type="entry name" value="L-XYLULOSE_3-KETO-L-GULONATE KINASE"/>
    <property type="match status" value="1"/>
</dbReference>
<dbReference type="Pfam" id="PF00370">
    <property type="entry name" value="FGGY_N"/>
    <property type="match status" value="1"/>
</dbReference>
<comment type="caution">
    <text evidence="6">The sequence shown here is derived from an EMBL/GenBank/DDBJ whole genome shotgun (WGS) entry which is preliminary data.</text>
</comment>
<evidence type="ECO:0000259" key="4">
    <source>
        <dbReference type="Pfam" id="PF00370"/>
    </source>
</evidence>
<accession>A0A1V8ZXD9</accession>
<dbReference type="GO" id="GO:0016301">
    <property type="term" value="F:kinase activity"/>
    <property type="evidence" value="ECO:0007669"/>
    <property type="project" value="UniProtKB-KW"/>
</dbReference>
<dbReference type="Pfam" id="PF02782">
    <property type="entry name" value="FGGY_C"/>
    <property type="match status" value="1"/>
</dbReference>
<reference evidence="6 7" key="1">
    <citation type="submission" date="2017-02" db="EMBL/GenBank/DDBJ databases">
        <title>Draft genome of Saccharomonospora sp. 154.</title>
        <authorList>
            <person name="Alonso-Carmona G.S."/>
            <person name="De La Haba R."/>
            <person name="Vera-Gargallo B."/>
            <person name="Sandoval-Trujillo A.H."/>
            <person name="Ramirez-Duran N."/>
            <person name="Ventosa A."/>
        </authorList>
    </citation>
    <scope>NUCLEOTIDE SEQUENCE [LARGE SCALE GENOMIC DNA]</scope>
    <source>
        <strain evidence="6 7">LRS4.154</strain>
    </source>
</reference>
<dbReference type="InterPro" id="IPR000577">
    <property type="entry name" value="Carb_kinase_FGGY"/>
</dbReference>
<keyword evidence="2" id="KW-0808">Transferase</keyword>
<evidence type="ECO:0000313" key="6">
    <source>
        <dbReference type="EMBL" id="OQO89579.1"/>
    </source>
</evidence>
<dbReference type="InterPro" id="IPR050406">
    <property type="entry name" value="FGGY_Carb_Kinase"/>
</dbReference>
<gene>
    <name evidence="6" type="ORF">B1813_21905</name>
</gene>
<evidence type="ECO:0000256" key="2">
    <source>
        <dbReference type="ARBA" id="ARBA00022679"/>
    </source>
</evidence>
<dbReference type="InterPro" id="IPR043129">
    <property type="entry name" value="ATPase_NBD"/>
</dbReference>
<evidence type="ECO:0000256" key="1">
    <source>
        <dbReference type="ARBA" id="ARBA00009156"/>
    </source>
</evidence>
<dbReference type="GO" id="GO:0005975">
    <property type="term" value="P:carbohydrate metabolic process"/>
    <property type="evidence" value="ECO:0007669"/>
    <property type="project" value="InterPro"/>
</dbReference>
<keyword evidence="7" id="KW-1185">Reference proteome</keyword>
<dbReference type="PIRSF" id="PIRSF000538">
    <property type="entry name" value="GlpK"/>
    <property type="match status" value="1"/>
</dbReference>
<protein>
    <submittedName>
        <fullName evidence="6">Carbohydrate kinase</fullName>
    </submittedName>
</protein>
<dbReference type="AlphaFoldDB" id="A0A1V8ZXD9"/>
<organism evidence="6 7">
    <name type="scientific">Saccharomonospora piscinae</name>
    <dbReference type="NCBI Taxonomy" id="687388"/>
    <lineage>
        <taxon>Bacteria</taxon>
        <taxon>Bacillati</taxon>
        <taxon>Actinomycetota</taxon>
        <taxon>Actinomycetes</taxon>
        <taxon>Pseudonocardiales</taxon>
        <taxon>Pseudonocardiaceae</taxon>
        <taxon>Saccharomonospora</taxon>
    </lineage>
</organism>
<dbReference type="PANTHER" id="PTHR43095">
    <property type="entry name" value="SUGAR KINASE"/>
    <property type="match status" value="1"/>
</dbReference>
<evidence type="ECO:0000259" key="5">
    <source>
        <dbReference type="Pfam" id="PF02782"/>
    </source>
</evidence>
<dbReference type="InterPro" id="IPR018484">
    <property type="entry name" value="FGGY_N"/>
</dbReference>
<dbReference type="Proteomes" id="UP000192591">
    <property type="component" value="Unassembled WGS sequence"/>
</dbReference>
<dbReference type="RefSeq" id="WP_081195136.1">
    <property type="nucleotide sequence ID" value="NZ_MWIH01000009.1"/>
</dbReference>
<sequence length="510" mass="53564">MSAIAVDAGTSVIKAVVFDDSGREVAVARRAAEVHRPRAGWAEQDMAAVWDAVTAAVRDVLPPDGVRFLALTAQGDGCWLVDERGEPTGPAVLWSDGRAASLVDTWWRDGVAEDAFRINGSLGFAGLPHAVLTWLREHDPDRLANSATALTCGGWVFSRLTGVLGAELSDASVPLLDPRTREYSPELLSLFGLEWARHLLPEVLGGADTTAPLTRRAAEELGLPEGTPVVLAPYDVAATARGAGATDPGQACTILGTTLCTTVVRPTVDTTGAAAGLTLVPGSGPGYLRAFPTLAGTEVLSWASELLGLRGMRRVADLSDLAARARPGADGLVFLPYLSPAGERVPFLDTKARGTFWGLSLEHGREAVARAVLEGLTMVIEDCVRAATTGSGTASPLTELRVCGGGANSALWCGLIADVVGVPVVRPTDTEVGAKGAFLTGLVATGAEPTVAEAARRHVRVDRTDEPTPELRRHYADGYARFLALRDVAATGWHIATPRRERVDGRKDAG</sequence>
<dbReference type="Gene3D" id="3.30.420.40">
    <property type="match status" value="2"/>
</dbReference>
<evidence type="ECO:0000256" key="3">
    <source>
        <dbReference type="ARBA" id="ARBA00022777"/>
    </source>
</evidence>
<proteinExistence type="inferred from homology"/>
<dbReference type="SUPFAM" id="SSF53067">
    <property type="entry name" value="Actin-like ATPase domain"/>
    <property type="match status" value="2"/>
</dbReference>
<feature type="domain" description="Carbohydrate kinase FGGY C-terminal" evidence="5">
    <location>
        <begin position="253"/>
        <end position="444"/>
    </location>
</feature>
<dbReference type="InterPro" id="IPR018485">
    <property type="entry name" value="FGGY_C"/>
</dbReference>
<feature type="domain" description="Carbohydrate kinase FGGY N-terminal" evidence="4">
    <location>
        <begin position="3"/>
        <end position="240"/>
    </location>
</feature>
<keyword evidence="3 6" id="KW-0418">Kinase</keyword>
<evidence type="ECO:0000313" key="7">
    <source>
        <dbReference type="Proteomes" id="UP000192591"/>
    </source>
</evidence>
<name>A0A1V8ZXD9_SACPI</name>
<dbReference type="STRING" id="1962155.B1813_21905"/>